<keyword evidence="10" id="KW-0460">Magnesium</keyword>
<evidence type="ECO:0000256" key="5">
    <source>
        <dbReference type="ARBA" id="ARBA00013212"/>
    </source>
</evidence>
<dbReference type="PANTHER" id="PTHR15362">
    <property type="entry name" value="PHOSPHATIDYLINOSITOL SYNTHASE"/>
    <property type="match status" value="1"/>
</dbReference>
<keyword evidence="8 20" id="KW-0812">Transmembrane</keyword>
<evidence type="ECO:0000256" key="6">
    <source>
        <dbReference type="ARBA" id="ARBA00022516"/>
    </source>
</evidence>
<protein>
    <recommendedName>
        <fullName evidence="5">CDP-diacylglycerol--inositol 3-phosphatidyltransferase</fullName>
        <ecNumber evidence="5">2.7.8.11</ecNumber>
    </recommendedName>
</protein>
<keyword evidence="11 20" id="KW-1133">Transmembrane helix</keyword>
<dbReference type="GO" id="GO:0005794">
    <property type="term" value="C:Golgi apparatus"/>
    <property type="evidence" value="ECO:0007669"/>
    <property type="project" value="TreeGrafter"/>
</dbReference>
<evidence type="ECO:0000256" key="7">
    <source>
        <dbReference type="ARBA" id="ARBA00022679"/>
    </source>
</evidence>
<keyword evidence="13 20" id="KW-0472">Membrane</keyword>
<evidence type="ECO:0000256" key="11">
    <source>
        <dbReference type="ARBA" id="ARBA00022989"/>
    </source>
</evidence>
<keyword evidence="7 18" id="KW-0808">Transferase</keyword>
<evidence type="ECO:0000256" key="16">
    <source>
        <dbReference type="ARBA" id="ARBA00023264"/>
    </source>
</evidence>
<dbReference type="AlphaFoldDB" id="A0AAV6LUX9"/>
<dbReference type="Pfam" id="PF01066">
    <property type="entry name" value="CDP-OH_P_transf"/>
    <property type="match status" value="1"/>
</dbReference>
<comment type="caution">
    <text evidence="21">The sequence shown here is derived from an EMBL/GenBank/DDBJ whole genome shotgun (WGS) entry which is preliminary data.</text>
</comment>
<feature type="coiled-coil region" evidence="19">
    <location>
        <begin position="106"/>
        <end position="154"/>
    </location>
</feature>
<evidence type="ECO:0000313" key="22">
    <source>
        <dbReference type="Proteomes" id="UP000685013"/>
    </source>
</evidence>
<proteinExistence type="inferred from homology"/>
<comment type="cofactor">
    <cofactor evidence="2">
        <name>Mg(2+)</name>
        <dbReference type="ChEBI" id="CHEBI:18420"/>
    </cofactor>
</comment>
<keyword evidence="14" id="KW-0594">Phospholipid biosynthesis</keyword>
<comment type="subcellular location">
    <subcellularLocation>
        <location evidence="3">Membrane</location>
        <topology evidence="3">Multi-pass membrane protein</topology>
    </subcellularLocation>
</comment>
<evidence type="ECO:0000256" key="4">
    <source>
        <dbReference type="ARBA" id="ARBA00010441"/>
    </source>
</evidence>
<keyword evidence="15" id="KW-0464">Manganese</keyword>
<comment type="cofactor">
    <cofactor evidence="1">
        <name>Mn(2+)</name>
        <dbReference type="ChEBI" id="CHEBI:29035"/>
    </cofactor>
</comment>
<name>A0AAV6LUX9_9ROSI</name>
<dbReference type="InterPro" id="IPR048254">
    <property type="entry name" value="CDP_ALCOHOL_P_TRANSF_CS"/>
</dbReference>
<dbReference type="GO" id="GO:0046872">
    <property type="term" value="F:metal ion binding"/>
    <property type="evidence" value="ECO:0007669"/>
    <property type="project" value="UniProtKB-KW"/>
</dbReference>
<feature type="transmembrane region" description="Helical" evidence="20">
    <location>
        <begin position="467"/>
        <end position="485"/>
    </location>
</feature>
<dbReference type="EC" id="2.7.8.11" evidence="5"/>
<gene>
    <name evidence="21" type="primary">PIS1</name>
    <name evidence="21" type="ORF">SDJN03_29932</name>
</gene>
<keyword evidence="9" id="KW-0479">Metal-binding</keyword>
<organism evidence="21 22">
    <name type="scientific">Cucurbita argyrosperma subsp. sororia</name>
    <dbReference type="NCBI Taxonomy" id="37648"/>
    <lineage>
        <taxon>Eukaryota</taxon>
        <taxon>Viridiplantae</taxon>
        <taxon>Streptophyta</taxon>
        <taxon>Embryophyta</taxon>
        <taxon>Tracheophyta</taxon>
        <taxon>Spermatophyta</taxon>
        <taxon>Magnoliopsida</taxon>
        <taxon>eudicotyledons</taxon>
        <taxon>Gunneridae</taxon>
        <taxon>Pentapetalae</taxon>
        <taxon>rosids</taxon>
        <taxon>fabids</taxon>
        <taxon>Cucurbitales</taxon>
        <taxon>Cucurbitaceae</taxon>
        <taxon>Cucurbiteae</taxon>
        <taxon>Cucurbita</taxon>
    </lineage>
</organism>
<evidence type="ECO:0000256" key="18">
    <source>
        <dbReference type="RuleBase" id="RU003750"/>
    </source>
</evidence>
<evidence type="ECO:0000256" key="3">
    <source>
        <dbReference type="ARBA" id="ARBA00004141"/>
    </source>
</evidence>
<feature type="non-terminal residue" evidence="21">
    <location>
        <position position="1"/>
    </location>
</feature>
<evidence type="ECO:0000256" key="8">
    <source>
        <dbReference type="ARBA" id="ARBA00022692"/>
    </source>
</evidence>
<feature type="transmembrane region" description="Helical" evidence="20">
    <location>
        <begin position="323"/>
        <end position="342"/>
    </location>
</feature>
<evidence type="ECO:0000256" key="2">
    <source>
        <dbReference type="ARBA" id="ARBA00001946"/>
    </source>
</evidence>
<keyword evidence="6" id="KW-0444">Lipid biosynthesis</keyword>
<dbReference type="GO" id="GO:0003881">
    <property type="term" value="F:CDP-diacylglycerol-inositol 3-phosphatidyltransferase activity"/>
    <property type="evidence" value="ECO:0007669"/>
    <property type="project" value="UniProtKB-EC"/>
</dbReference>
<evidence type="ECO:0000256" key="9">
    <source>
        <dbReference type="ARBA" id="ARBA00022723"/>
    </source>
</evidence>
<dbReference type="PROSITE" id="PS00379">
    <property type="entry name" value="CDP_ALCOHOL_P_TRANSF"/>
    <property type="match status" value="1"/>
</dbReference>
<dbReference type="InterPro" id="IPR000462">
    <property type="entry name" value="CDP-OH_P_trans"/>
</dbReference>
<dbReference type="FunFam" id="1.20.120.1760:FF:000003">
    <property type="entry name" value="CDP-diacylglycerol--inositol 3-phosphatidyltransferase"/>
    <property type="match status" value="1"/>
</dbReference>
<dbReference type="GO" id="GO:0016020">
    <property type="term" value="C:membrane"/>
    <property type="evidence" value="ECO:0007669"/>
    <property type="project" value="UniProtKB-SubCell"/>
</dbReference>
<evidence type="ECO:0000256" key="17">
    <source>
        <dbReference type="ARBA" id="ARBA00050166"/>
    </source>
</evidence>
<evidence type="ECO:0000256" key="13">
    <source>
        <dbReference type="ARBA" id="ARBA00023136"/>
    </source>
</evidence>
<dbReference type="EMBL" id="JAGKQH010000020">
    <property type="protein sequence ID" value="KAG6571017.1"/>
    <property type="molecule type" value="Genomic_DNA"/>
</dbReference>
<feature type="transmembrane region" description="Helical" evidence="20">
    <location>
        <begin position="428"/>
        <end position="447"/>
    </location>
</feature>
<dbReference type="Proteomes" id="UP000685013">
    <property type="component" value="Chromosome 20"/>
</dbReference>
<evidence type="ECO:0000256" key="1">
    <source>
        <dbReference type="ARBA" id="ARBA00001936"/>
    </source>
</evidence>
<keyword evidence="19" id="KW-0175">Coiled coil</keyword>
<evidence type="ECO:0000313" key="21">
    <source>
        <dbReference type="EMBL" id="KAG6571017.1"/>
    </source>
</evidence>
<keyword evidence="22" id="KW-1185">Reference proteome</keyword>
<keyword evidence="16" id="KW-1208">Phospholipid metabolism</keyword>
<dbReference type="PANTHER" id="PTHR15362:SF4">
    <property type="entry name" value="CDP-DIACYLGLYCEROL--INOSITOL 3-PHOSPHATIDYLTRANSFERASE"/>
    <property type="match status" value="1"/>
</dbReference>
<sequence length="509" mass="57911">MAIQLQLQQRNFGRPLDSAAEFHRHLQLGNGQSSLLLSQECWSKSDSRIDNFVAEMSVDQIDRFIRLESERFRLLLQHKINQQIRVLLNQIENRTRVLFQQKDEEIASTNMRTIQLEQLLKKLEMENQKRKRAVEENQAMVASLSHALDEMREKLLASANDAESSNNNVRIGEDDASDFGNNKKRKKMRMICQICNSRISCVLLLPCRHLCSCFSPPCSPLIPSFLLFRLHCSYSVAFLPCHAKNPSKSSKGLSASEGVLICSPTRFSHWGLFLPCFAEASMADKLVRKQSKMSVYLYVPNIIGYIRVLMNIVAFALCFSNKIIFSVLYFVSFVCDGVDGWCARKFNQVSTFGAVLDMLTDRISTAGLLVILSQVYRPGLTFLSLLALDIASHWLQMYSTFLIGKTSHKDVKDSTNWLFKAYYGNRTFMAYCCVSCEVLYIILFLLAEKQTENLMDIILHSIQQKTFLSLLVVISLFGWAVKQAVNVIQMKTAADVCVLHDINKKQKAG</sequence>
<evidence type="ECO:0000256" key="20">
    <source>
        <dbReference type="SAM" id="Phobius"/>
    </source>
</evidence>
<evidence type="ECO:0000256" key="14">
    <source>
        <dbReference type="ARBA" id="ARBA00023209"/>
    </source>
</evidence>
<evidence type="ECO:0000256" key="15">
    <source>
        <dbReference type="ARBA" id="ARBA00023211"/>
    </source>
</evidence>
<comment type="similarity">
    <text evidence="4 18">Belongs to the CDP-alcohol phosphatidyltransferase class-I family.</text>
</comment>
<comment type="catalytic activity">
    <reaction evidence="17">
        <text>a CDP-1,2-diacyl-sn-glycerol + myo-inositol = a 1,2-diacyl-sn-glycero-3-phospho-(1D-myo-inositol) + CMP + H(+)</text>
        <dbReference type="Rhea" id="RHEA:11580"/>
        <dbReference type="ChEBI" id="CHEBI:15378"/>
        <dbReference type="ChEBI" id="CHEBI:17268"/>
        <dbReference type="ChEBI" id="CHEBI:57880"/>
        <dbReference type="ChEBI" id="CHEBI:58332"/>
        <dbReference type="ChEBI" id="CHEBI:60377"/>
        <dbReference type="EC" id="2.7.8.11"/>
    </reaction>
</comment>
<evidence type="ECO:0000256" key="19">
    <source>
        <dbReference type="SAM" id="Coils"/>
    </source>
</evidence>
<dbReference type="GO" id="GO:0006661">
    <property type="term" value="P:phosphatidylinositol biosynthetic process"/>
    <property type="evidence" value="ECO:0007669"/>
    <property type="project" value="TreeGrafter"/>
</dbReference>
<keyword evidence="12" id="KW-0443">Lipid metabolism</keyword>
<evidence type="ECO:0000256" key="10">
    <source>
        <dbReference type="ARBA" id="ARBA00022842"/>
    </source>
</evidence>
<accession>A0AAV6LUX9</accession>
<evidence type="ECO:0000256" key="12">
    <source>
        <dbReference type="ARBA" id="ARBA00023098"/>
    </source>
</evidence>
<reference evidence="21 22" key="1">
    <citation type="journal article" date="2021" name="Hortic Res">
        <title>The domestication of Cucurbita argyrosperma as revealed by the genome of its wild relative.</title>
        <authorList>
            <person name="Barrera-Redondo J."/>
            <person name="Sanchez-de la Vega G."/>
            <person name="Aguirre-Liguori J.A."/>
            <person name="Castellanos-Morales G."/>
            <person name="Gutierrez-Guerrero Y.T."/>
            <person name="Aguirre-Dugua X."/>
            <person name="Aguirre-Planter E."/>
            <person name="Tenaillon M.I."/>
            <person name="Lira-Saade R."/>
            <person name="Eguiarte L.E."/>
        </authorList>
    </citation>
    <scope>NUCLEOTIDE SEQUENCE [LARGE SCALE GENOMIC DNA]</scope>
    <source>
        <strain evidence="21">JBR-2021</strain>
    </source>
</reference>